<dbReference type="EMBL" id="MK613346">
    <property type="protein sequence ID" value="QBQ72613.1"/>
    <property type="molecule type" value="Genomic_DNA"/>
</dbReference>
<sequence>MSGNPNNYVILVETKDDTFKTLTGRLNVIEAREKLELINLAITREPEIRRAFIFNVSAYEEEGIPQ</sequence>
<gene>
    <name evidence="1" type="ORF">CRP4_gp04</name>
</gene>
<protein>
    <submittedName>
        <fullName evidence="1">Uncharacterized protein</fullName>
    </submittedName>
</protein>
<evidence type="ECO:0000313" key="2">
    <source>
        <dbReference type="Proteomes" id="UP000424671"/>
    </source>
</evidence>
<reference evidence="1 2" key="1">
    <citation type="journal article" date="2019" name="mSystems">
        <title>Diverse, abundant and novel viruses infecting the marine abundant Roseobacter RCA lineage.</title>
        <authorList>
            <person name="Zhang Z.F."/>
            <person name="Chen F."/>
            <person name="Chu X."/>
            <person name="Zhang H."/>
            <person name="Luo H.W."/>
            <person name="Zhai Z.Q."/>
            <person name="Yang M.Y."/>
            <person name="Zhao Y.L."/>
        </authorList>
    </citation>
    <scope>NUCLEOTIDE SEQUENCE [LARGE SCALE GENOMIC DNA]</scope>
</reference>
<name>A0A646QW23_9CAUD</name>
<proteinExistence type="predicted"/>
<dbReference type="Proteomes" id="UP000424671">
    <property type="component" value="Segment"/>
</dbReference>
<organism evidence="1 2">
    <name type="scientific">Roseobacter phage CRP-4</name>
    <dbReference type="NCBI Taxonomy" id="2559283"/>
    <lineage>
        <taxon>Viruses</taxon>
        <taxon>Duplodnaviria</taxon>
        <taxon>Heunggongvirae</taxon>
        <taxon>Uroviricota</taxon>
        <taxon>Caudoviricetes</taxon>
        <taxon>Zobellviridae</taxon>
        <taxon>Cobavirinae</taxon>
        <taxon>Veravirus</taxon>
    </lineage>
</organism>
<accession>A0A646QW23</accession>
<evidence type="ECO:0000313" key="1">
    <source>
        <dbReference type="EMBL" id="QBQ72613.1"/>
    </source>
</evidence>